<name>A0A1X3J3R6_ECOLX</name>
<dbReference type="Proteomes" id="UP000193942">
    <property type="component" value="Unassembled WGS sequence"/>
</dbReference>
<reference evidence="1 2" key="1">
    <citation type="submission" date="2010-04" db="EMBL/GenBank/DDBJ databases">
        <title>The Genome Sequence of Escherichia coli TA447.</title>
        <authorList>
            <consortium name="The Broad Institute Genome Sequencing Platform"/>
            <consortium name="The Broad Institute Genome Sequencing Center for Infectious Disease"/>
            <person name="Feldgarden M."/>
            <person name="Gordon D.M."/>
            <person name="Johnson J.R."/>
            <person name="Johnston B.D."/>
            <person name="Young S."/>
            <person name="Zeng Q."/>
            <person name="Koehrsen M."/>
            <person name="Alvarado L."/>
            <person name="Berlin A.M."/>
            <person name="Borenstein D."/>
            <person name="Chapman S.B."/>
            <person name="Chen Z."/>
            <person name="Engels R."/>
            <person name="Freedman E."/>
            <person name="Gellesch M."/>
            <person name="Goldberg J."/>
            <person name="Griggs A."/>
            <person name="Gujja S."/>
            <person name="Heilman E.R."/>
            <person name="Heiman D.I."/>
            <person name="Hepburn T.A."/>
            <person name="Howarth C."/>
            <person name="Jen D."/>
            <person name="Larson L."/>
            <person name="Mehta T."/>
            <person name="Park D."/>
            <person name="Pearson M."/>
            <person name="Richards J."/>
            <person name="Roberts A."/>
            <person name="Saif S."/>
            <person name="Shea T.D."/>
            <person name="Shenoy N."/>
            <person name="Sisk P."/>
            <person name="Stolte C."/>
            <person name="Sykes S.N."/>
            <person name="Walk T."/>
            <person name="White J."/>
            <person name="Yandava C."/>
            <person name="Haas B."/>
            <person name="Henn M.R."/>
            <person name="Nusbaum C."/>
            <person name="Birren B."/>
        </authorList>
    </citation>
    <scope>NUCLEOTIDE SEQUENCE [LARGE SCALE GENOMIC DNA]</scope>
    <source>
        <strain evidence="1 2">TA447</strain>
    </source>
</reference>
<comment type="caution">
    <text evidence="1">The sequence shown here is derived from an EMBL/GenBank/DDBJ whole genome shotgun (WGS) entry which is preliminary data.</text>
</comment>
<protein>
    <submittedName>
        <fullName evidence="1">Uncharacterized protein</fullName>
    </submittedName>
</protein>
<proteinExistence type="predicted"/>
<sequence>MRMVTFLHYGGLCGGGEIRAGGIPVTPTLHSSPPVIGVIGGE</sequence>
<dbReference type="EMBL" id="ADIZ01000015">
    <property type="protein sequence ID" value="OSK95556.1"/>
    <property type="molecule type" value="Genomic_DNA"/>
</dbReference>
<gene>
    <name evidence="1" type="ORF">ECXG_02097</name>
</gene>
<evidence type="ECO:0000313" key="1">
    <source>
        <dbReference type="EMBL" id="OSK95556.1"/>
    </source>
</evidence>
<evidence type="ECO:0000313" key="2">
    <source>
        <dbReference type="Proteomes" id="UP000193942"/>
    </source>
</evidence>
<organism evidence="1 2">
    <name type="scientific">Escherichia coli TA447</name>
    <dbReference type="NCBI Taxonomy" id="656447"/>
    <lineage>
        <taxon>Bacteria</taxon>
        <taxon>Pseudomonadati</taxon>
        <taxon>Pseudomonadota</taxon>
        <taxon>Gammaproteobacteria</taxon>
        <taxon>Enterobacterales</taxon>
        <taxon>Enterobacteriaceae</taxon>
        <taxon>Escherichia</taxon>
    </lineage>
</organism>
<dbReference type="AlphaFoldDB" id="A0A1X3J3R6"/>
<accession>A0A1X3J3R6</accession>